<feature type="region of interest" description="Disordered" evidence="1">
    <location>
        <begin position="46"/>
        <end position="65"/>
    </location>
</feature>
<dbReference type="EMBL" id="HG996475">
    <property type="protein sequence ID" value="CAG1865428.1"/>
    <property type="molecule type" value="Genomic_DNA"/>
</dbReference>
<dbReference type="Gene3D" id="3.10.450.50">
    <property type="match status" value="1"/>
</dbReference>
<dbReference type="PANTHER" id="PTHR33703">
    <property type="entry name" value="OS07G0691300 PROTEIN"/>
    <property type="match status" value="1"/>
</dbReference>
<dbReference type="Pfam" id="PF07107">
    <property type="entry name" value="WI12"/>
    <property type="match status" value="1"/>
</dbReference>
<evidence type="ECO:0000313" key="3">
    <source>
        <dbReference type="EnsemblPlants" id="Ma11_p23150.1"/>
    </source>
</evidence>
<gene>
    <name evidence="2" type="ORF">GSMUA_02000.1</name>
</gene>
<dbReference type="EnsemblPlants" id="Ma11_t23150.1">
    <property type="protein sequence ID" value="Ma11_p23150.1"/>
    <property type="gene ID" value="Ma11_g23150"/>
</dbReference>
<evidence type="ECO:0000313" key="4">
    <source>
        <dbReference type="Proteomes" id="UP000012960"/>
    </source>
</evidence>
<name>A0A804LB09_MUSAM</name>
<reference evidence="3" key="2">
    <citation type="submission" date="2021-05" db="UniProtKB">
        <authorList>
            <consortium name="EnsemblPlants"/>
        </authorList>
    </citation>
    <scope>IDENTIFICATION</scope>
    <source>
        <strain evidence="3">subsp. malaccensis</strain>
    </source>
</reference>
<dbReference type="FunCoup" id="A0A804LB09">
    <property type="interactions" value="365"/>
</dbReference>
<keyword evidence="4" id="KW-1185">Reference proteome</keyword>
<dbReference type="InterPro" id="IPR009798">
    <property type="entry name" value="Wun1-like"/>
</dbReference>
<proteinExistence type="predicted"/>
<dbReference type="OMA" id="IMNCASA"/>
<dbReference type="Gramene" id="Ma11_t23150.1">
    <property type="protein sequence ID" value="Ma11_p23150.1"/>
    <property type="gene ID" value="Ma11_g23150"/>
</dbReference>
<accession>A0A804LB09</accession>
<protein>
    <submittedName>
        <fullName evidence="2">(wild Malaysian banana) hypothetical protein</fullName>
    </submittedName>
</protein>
<dbReference type="PANTHER" id="PTHR33703:SF1">
    <property type="entry name" value="WOUND-INDUCED PROTEIN 1"/>
    <property type="match status" value="1"/>
</dbReference>
<dbReference type="AlphaFoldDB" id="A0A804LB09"/>
<dbReference type="Proteomes" id="UP000012960">
    <property type="component" value="Unplaced"/>
</dbReference>
<organism evidence="3 4">
    <name type="scientific">Musa acuminata subsp. malaccensis</name>
    <name type="common">Wild banana</name>
    <name type="synonym">Musa malaccensis</name>
    <dbReference type="NCBI Taxonomy" id="214687"/>
    <lineage>
        <taxon>Eukaryota</taxon>
        <taxon>Viridiplantae</taxon>
        <taxon>Streptophyta</taxon>
        <taxon>Embryophyta</taxon>
        <taxon>Tracheophyta</taxon>
        <taxon>Spermatophyta</taxon>
        <taxon>Magnoliopsida</taxon>
        <taxon>Liliopsida</taxon>
        <taxon>Zingiberales</taxon>
        <taxon>Musaceae</taxon>
        <taxon>Musa</taxon>
    </lineage>
</organism>
<evidence type="ECO:0000256" key="1">
    <source>
        <dbReference type="SAM" id="MobiDB-lite"/>
    </source>
</evidence>
<sequence>MHARSAPAHAYRSRSIIMNCASAPGARFRAFFSSVGIPKLPASSLTAAETHRSPPKLANGSRVAESPEGTVRDLYEAINGRDVGRLHQLLAPDLEWWFHGQPEHQHLKRLLTGEAEYIAFEFEPQEVASFGSTVVAEGCSPGAVWVHAWTVDPEGVITQVREYFNTSLTVTRLGGDSALSSPASSSSKDSAGSTQCLPVWESRLHQRARKSLPGLVLAI</sequence>
<dbReference type="InterPro" id="IPR032710">
    <property type="entry name" value="NTF2-like_dom_sf"/>
</dbReference>
<evidence type="ECO:0000313" key="2">
    <source>
        <dbReference type="EMBL" id="CAG1865428.1"/>
    </source>
</evidence>
<dbReference type="SUPFAM" id="SSF54427">
    <property type="entry name" value="NTF2-like"/>
    <property type="match status" value="1"/>
</dbReference>
<dbReference type="InParanoid" id="A0A804LB09"/>
<reference evidence="2" key="1">
    <citation type="submission" date="2021-03" db="EMBL/GenBank/DDBJ databases">
        <authorList>
            <consortium name="Genoscope - CEA"/>
            <person name="William W."/>
        </authorList>
    </citation>
    <scope>NUCLEOTIDE SEQUENCE</scope>
    <source>
        <strain evidence="2">Doubled-haploid Pahang</strain>
    </source>
</reference>